<organism evidence="2 3">
    <name type="scientific">Aerophobetes bacterium</name>
    <dbReference type="NCBI Taxonomy" id="2030807"/>
    <lineage>
        <taxon>Bacteria</taxon>
        <taxon>Candidatus Aerophobota</taxon>
    </lineage>
</organism>
<gene>
    <name evidence="2" type="ORF">DRI96_04785</name>
</gene>
<dbReference type="AlphaFoldDB" id="A0A662DD96"/>
<evidence type="ECO:0000256" key="1">
    <source>
        <dbReference type="SAM" id="SignalP"/>
    </source>
</evidence>
<accession>A0A662DD96</accession>
<reference evidence="2 3" key="1">
    <citation type="submission" date="2018-06" db="EMBL/GenBank/DDBJ databases">
        <title>Extensive metabolic versatility and redundancy in microbially diverse, dynamic hydrothermal sediments.</title>
        <authorList>
            <person name="Dombrowski N."/>
            <person name="Teske A."/>
            <person name="Baker B.J."/>
        </authorList>
    </citation>
    <scope>NUCLEOTIDE SEQUENCE [LARGE SCALE GENOMIC DNA]</scope>
    <source>
        <strain evidence="2">B19_G9</strain>
    </source>
</reference>
<comment type="caution">
    <text evidence="2">The sequence shown here is derived from an EMBL/GenBank/DDBJ whole genome shotgun (WGS) entry which is preliminary data.</text>
</comment>
<evidence type="ECO:0000313" key="2">
    <source>
        <dbReference type="EMBL" id="RLE12283.1"/>
    </source>
</evidence>
<feature type="chain" id="PRO_5024947896" description="DUF1795 domain-containing protein" evidence="1">
    <location>
        <begin position="24"/>
        <end position="231"/>
    </location>
</feature>
<dbReference type="Proteomes" id="UP000267654">
    <property type="component" value="Unassembled WGS sequence"/>
</dbReference>
<feature type="signal peptide" evidence="1">
    <location>
        <begin position="1"/>
        <end position="23"/>
    </location>
</feature>
<name>A0A662DD96_UNCAE</name>
<protein>
    <recommendedName>
        <fullName evidence="4">DUF1795 domain-containing protein</fullName>
    </recommendedName>
</protein>
<proteinExistence type="predicted"/>
<dbReference type="EMBL" id="QMQB01000170">
    <property type="protein sequence ID" value="RLE12283.1"/>
    <property type="molecule type" value="Genomic_DNA"/>
</dbReference>
<evidence type="ECO:0000313" key="3">
    <source>
        <dbReference type="Proteomes" id="UP000267654"/>
    </source>
</evidence>
<evidence type="ECO:0008006" key="4">
    <source>
        <dbReference type="Google" id="ProtNLM"/>
    </source>
</evidence>
<sequence>MRKRFIGAVAGLILMLVSGAALSQLSPPFQPQPSQQPKGTTQTPKVTGWLRYQMSELLPINNAMAVTHIEYPRDWQVIPDYYQRRVTFSKDSNRTVSFTLCPAMELMNPIQRTASEFFQLLFQEISQRVSDLRIVKQDFPQSQNIAGTIFSEGRAELQGTENGMDMTYYVWIDYFYSSGGYFSVGTAIFALAQAPTVQFQDIKRLIFDRMVKTFVDSVPKAQPKQADQTTQ</sequence>
<keyword evidence="1" id="KW-0732">Signal</keyword>